<feature type="domain" description="Signal transduction histidine kinase subgroup 3 dimerisation and phosphoacceptor" evidence="5">
    <location>
        <begin position="194"/>
        <end position="260"/>
    </location>
</feature>
<evidence type="ECO:0000256" key="2">
    <source>
        <dbReference type="ARBA" id="ARBA00022777"/>
    </source>
</evidence>
<feature type="transmembrane region" description="Helical" evidence="4">
    <location>
        <begin position="116"/>
        <end position="137"/>
    </location>
</feature>
<dbReference type="InterPro" id="IPR036890">
    <property type="entry name" value="HATPase_C_sf"/>
</dbReference>
<evidence type="ECO:0000259" key="5">
    <source>
        <dbReference type="Pfam" id="PF07730"/>
    </source>
</evidence>
<keyword evidence="4" id="KW-0472">Membrane</keyword>
<proteinExistence type="predicted"/>
<feature type="transmembrane region" description="Helical" evidence="4">
    <location>
        <begin position="149"/>
        <end position="170"/>
    </location>
</feature>
<dbReference type="Pfam" id="PF07730">
    <property type="entry name" value="HisKA_3"/>
    <property type="match status" value="1"/>
</dbReference>
<keyword evidence="2" id="KW-0418">Kinase</keyword>
<dbReference type="InterPro" id="IPR050482">
    <property type="entry name" value="Sensor_HK_TwoCompSys"/>
</dbReference>
<reference evidence="6" key="1">
    <citation type="journal article" date="2015" name="Chem. Sci.">
        <title>Biosynthesis of trioxacarcin revealing a different starter unit and complex tailoring steps for type II polyketide synthase.</title>
        <authorList>
            <person name="Zhang M."/>
            <person name="Hou X.-F."/>
            <person name="Qi L.-H."/>
            <person name="Yin Y."/>
            <person name="Li Q."/>
            <person name="Pan H.-X."/>
            <person name="Chen X.-Y."/>
            <person name="Tang G.-L."/>
        </authorList>
    </citation>
    <scope>NUCLEOTIDE SEQUENCE</scope>
    <source>
        <strain evidence="6">DO-45</strain>
    </source>
</reference>
<feature type="transmembrane region" description="Helical" evidence="4">
    <location>
        <begin position="55"/>
        <end position="75"/>
    </location>
</feature>
<dbReference type="Gene3D" id="3.30.565.10">
    <property type="entry name" value="Histidine kinase-like ATPase, C-terminal domain"/>
    <property type="match status" value="1"/>
</dbReference>
<name>A0A0K1H3E0_9ACTN</name>
<dbReference type="PANTHER" id="PTHR24421:SF63">
    <property type="entry name" value="SENSOR HISTIDINE KINASE DESK"/>
    <property type="match status" value="1"/>
</dbReference>
<feature type="transmembrane region" description="Helical" evidence="4">
    <location>
        <begin position="20"/>
        <end position="43"/>
    </location>
</feature>
<dbReference type="PANTHER" id="PTHR24421">
    <property type="entry name" value="NITRATE/NITRITE SENSOR PROTEIN NARX-RELATED"/>
    <property type="match status" value="1"/>
</dbReference>
<dbReference type="GO" id="GO:0046983">
    <property type="term" value="F:protein dimerization activity"/>
    <property type="evidence" value="ECO:0007669"/>
    <property type="project" value="InterPro"/>
</dbReference>
<dbReference type="GO" id="GO:0000155">
    <property type="term" value="F:phosphorelay sensor kinase activity"/>
    <property type="evidence" value="ECO:0007669"/>
    <property type="project" value="InterPro"/>
</dbReference>
<dbReference type="InterPro" id="IPR011712">
    <property type="entry name" value="Sig_transdc_His_kin_sub3_dim/P"/>
</dbReference>
<protein>
    <submittedName>
        <fullName evidence="6">TxnRg3</fullName>
    </submittedName>
</protein>
<evidence type="ECO:0000313" key="6">
    <source>
        <dbReference type="EMBL" id="AKT74264.1"/>
    </source>
</evidence>
<accession>A0A0K1H3E0</accession>
<evidence type="ECO:0000256" key="3">
    <source>
        <dbReference type="ARBA" id="ARBA00023012"/>
    </source>
</evidence>
<dbReference type="GO" id="GO:0016020">
    <property type="term" value="C:membrane"/>
    <property type="evidence" value="ECO:0007669"/>
    <property type="project" value="InterPro"/>
</dbReference>
<keyword evidence="4" id="KW-0812">Transmembrane</keyword>
<dbReference type="AlphaFoldDB" id="A0A0K1H3E0"/>
<evidence type="ECO:0000256" key="4">
    <source>
        <dbReference type="SAM" id="Phobius"/>
    </source>
</evidence>
<dbReference type="EMBL" id="KP410250">
    <property type="protein sequence ID" value="AKT74264.1"/>
    <property type="molecule type" value="Genomic_DNA"/>
</dbReference>
<sequence length="394" mass="41480">MNALSSGESRRGRRSDLARVALQIAHSLIATVVLAYGVLALVNVTQGAHGAAGEIIAYVLCAVPLIGFQAALPFLSCREWNSVCRASVFISVAMATCLILAFGGACWNGLAGPLAGSALLLLTGVRAWGAYALVVAAAPVHAAIRGLPVLPYAGFAVVVGVSGLVVIGLARLTHLVSEAWAARAEVARRAVMRERLRFSMDLHDLLGYSLSSIALKSELIYRLVPSQLDRARKEIDEILDISRQALSDMRLVARTYRDMSLEGEVSSVESVLNSLGVVVDVDLKCPGLPPAVDTALATAVREGVTNALRHSHVRHVTIRVADEQGMVRLVVANDGVAGATPGQCRSEGGGLHNLASRFDDVGGRIDAGVAEDGWFRLMGEVPLTVPLGSVRSAS</sequence>
<keyword evidence="4" id="KW-1133">Transmembrane helix</keyword>
<keyword evidence="1" id="KW-0808">Transferase</keyword>
<organism evidence="6">
    <name type="scientific">Streptomyces bottropensis</name>
    <dbReference type="NCBI Taxonomy" id="42235"/>
    <lineage>
        <taxon>Bacteria</taxon>
        <taxon>Bacillati</taxon>
        <taxon>Actinomycetota</taxon>
        <taxon>Actinomycetes</taxon>
        <taxon>Kitasatosporales</taxon>
        <taxon>Streptomycetaceae</taxon>
        <taxon>Streptomyces</taxon>
    </lineage>
</organism>
<dbReference type="SUPFAM" id="SSF55874">
    <property type="entry name" value="ATPase domain of HSP90 chaperone/DNA topoisomerase II/histidine kinase"/>
    <property type="match status" value="1"/>
</dbReference>
<feature type="transmembrane region" description="Helical" evidence="4">
    <location>
        <begin position="87"/>
        <end position="110"/>
    </location>
</feature>
<dbReference type="CDD" id="cd16917">
    <property type="entry name" value="HATPase_UhpB-NarQ-NarX-like"/>
    <property type="match status" value="1"/>
</dbReference>
<dbReference type="Gene3D" id="1.20.5.1930">
    <property type="match status" value="1"/>
</dbReference>
<keyword evidence="3" id="KW-0902">Two-component regulatory system</keyword>
<evidence type="ECO:0000256" key="1">
    <source>
        <dbReference type="ARBA" id="ARBA00022679"/>
    </source>
</evidence>